<proteinExistence type="inferred from homology"/>
<evidence type="ECO:0000256" key="3">
    <source>
        <dbReference type="ARBA" id="ARBA00022448"/>
    </source>
</evidence>
<evidence type="ECO:0000256" key="2">
    <source>
        <dbReference type="ARBA" id="ARBA00008807"/>
    </source>
</evidence>
<reference evidence="10 11" key="1">
    <citation type="submission" date="2023-10" db="EMBL/GenBank/DDBJ databases">
        <title>Draft Genome Sequence of Candida saopaulonensis from a very Premature Infant with Sepsis.</title>
        <authorList>
            <person name="Ning Y."/>
            <person name="Dai R."/>
            <person name="Xiao M."/>
            <person name="Xu Y."/>
            <person name="Yan Q."/>
            <person name="Zhang L."/>
        </authorList>
    </citation>
    <scope>NUCLEOTIDE SEQUENCE [LARGE SCALE GENOMIC DNA]</scope>
    <source>
        <strain evidence="10 11">19XY460</strain>
    </source>
</reference>
<keyword evidence="8 9" id="KW-0472">Membrane</keyword>
<name>A0AAX4H827_9ASCO</name>
<sequence length="902" mass="102643">MPSEKVSHISRDDNNSEISETLQAVTSSPLSLNEVASQFTSDQKYYILKAIGYDSLESLDQLPVAVSYMMQKIQDLPADEAVKLLQEFLVEHEDDVNITPAELDYIRRLVKQGESQEFFGTYGNIDEKTEKAEKSDVAERVHEVSEADEHGQYDIFDWDLQVRTQAGIVFFHSPYQEVRAVTDAYDDPTMYCETVRVYILGAIWVAIGAFINNFFMQRQPSILLNTAVVQLFLYPSGLLMAWILPKWKFTVFGQNIDLNPGPWNHKEQMLATVFYSVSGSTPYVAYNIPVLKMKMFYGVEWAGWGYQILLMFATNFLGFGFAGIMRKFAVYPTRAIWPSILPTLALNKALLQSEPKENINGWTISRYRFFFLAFVASFLWFWFPDYIFTALSTFSWITWIAPDNLNLATITGSQTGLGLNPITTFDWNVINYNSPLNIPFFSTFNQYIGSGIAFFCIIGVWYSNYKWSGYMPINSNGLFTNTGDPYRVTKVLNKKSLLDPAKYAEYGPPFYTAANLVVYGAFFAIYPFSFIYVCMTDYKHIMRSCKGLWHSLKSFKNSTYDGFDDAFSKSMRHYKEVPEWAFLVILIISIVLSILCCKLYPTETPVWGIFFALGINFVFLIPLTFIYSITGFSFGLNVLVELIVGYALPGNGLALMFIKAIGYNIDGQAQNYITDQKMGHYLRIPPRALFRCQMVSVVICSFVSLAVINFAMDNIDDYCHPGQPQKFTCPSARTFYSSSVLWGVIGPKRVFDGLYPILKWCFLIGTLLAPVCFLIKKYFNKFAIVRYFQPTLIIGGFLIFAPYNLSYYTPGLIAAFFFMHVIKHRFTNWFKKYNYVLSGALTAGVAFSSIIIFFAVQYKGVNLDWWGNDVLGNGLDAMGPSLLNATELAPDGYFGPRIGHFP</sequence>
<evidence type="ECO:0000313" key="10">
    <source>
        <dbReference type="EMBL" id="WPK24637.1"/>
    </source>
</evidence>
<dbReference type="KEGG" id="asau:88172982"/>
<dbReference type="GO" id="GO:0016020">
    <property type="term" value="C:membrane"/>
    <property type="evidence" value="ECO:0007669"/>
    <property type="project" value="UniProtKB-SubCell"/>
</dbReference>
<dbReference type="EMBL" id="CP138895">
    <property type="protein sequence ID" value="WPK24637.1"/>
    <property type="molecule type" value="Genomic_DNA"/>
</dbReference>
<dbReference type="GeneID" id="88172982"/>
<feature type="transmembrane region" description="Helical" evidence="9">
    <location>
        <begin position="757"/>
        <end position="775"/>
    </location>
</feature>
<dbReference type="GO" id="GO:0035673">
    <property type="term" value="F:oligopeptide transmembrane transporter activity"/>
    <property type="evidence" value="ECO:0007669"/>
    <property type="project" value="InterPro"/>
</dbReference>
<dbReference type="RefSeq" id="XP_062877020.1">
    <property type="nucleotide sequence ID" value="XM_063020950.1"/>
</dbReference>
<keyword evidence="6" id="KW-0653">Protein transport</keyword>
<dbReference type="InterPro" id="IPR004813">
    <property type="entry name" value="OPT"/>
</dbReference>
<feature type="transmembrane region" description="Helical" evidence="9">
    <location>
        <begin position="510"/>
        <end position="533"/>
    </location>
</feature>
<feature type="transmembrane region" description="Helical" evidence="9">
    <location>
        <begin position="835"/>
        <end position="856"/>
    </location>
</feature>
<feature type="transmembrane region" description="Helical" evidence="9">
    <location>
        <begin position="369"/>
        <end position="397"/>
    </location>
</feature>
<dbReference type="Proteomes" id="UP001338582">
    <property type="component" value="Chromosome 2"/>
</dbReference>
<keyword evidence="3" id="KW-0813">Transport</keyword>
<evidence type="ECO:0000256" key="1">
    <source>
        <dbReference type="ARBA" id="ARBA00004141"/>
    </source>
</evidence>
<feature type="transmembrane region" description="Helical" evidence="9">
    <location>
        <begin position="222"/>
        <end position="244"/>
    </location>
</feature>
<organism evidence="10 11">
    <name type="scientific">Australozyma saopauloensis</name>
    <dbReference type="NCBI Taxonomy" id="291208"/>
    <lineage>
        <taxon>Eukaryota</taxon>
        <taxon>Fungi</taxon>
        <taxon>Dikarya</taxon>
        <taxon>Ascomycota</taxon>
        <taxon>Saccharomycotina</taxon>
        <taxon>Pichiomycetes</taxon>
        <taxon>Metschnikowiaceae</taxon>
        <taxon>Australozyma</taxon>
    </lineage>
</organism>
<feature type="transmembrane region" description="Helical" evidence="9">
    <location>
        <begin position="688"/>
        <end position="712"/>
    </location>
</feature>
<protein>
    <recommendedName>
        <fullName evidence="12">OPT family small oligopeptide transporter</fullName>
    </recommendedName>
</protein>
<gene>
    <name evidence="10" type="ORF">PUMCH_001917</name>
</gene>
<feature type="transmembrane region" description="Helical" evidence="9">
    <location>
        <begin position="304"/>
        <end position="324"/>
    </location>
</feature>
<dbReference type="PANTHER" id="PTHR22601">
    <property type="entry name" value="ISP4 LIKE PROTEIN"/>
    <property type="match status" value="1"/>
</dbReference>
<evidence type="ECO:0000313" key="11">
    <source>
        <dbReference type="Proteomes" id="UP001338582"/>
    </source>
</evidence>
<keyword evidence="5" id="KW-0571">Peptide transport</keyword>
<feature type="transmembrane region" description="Helical" evidence="9">
    <location>
        <begin position="607"/>
        <end position="628"/>
    </location>
</feature>
<comment type="similarity">
    <text evidence="2">Belongs to the oligopeptide OPT transporter family.</text>
</comment>
<accession>A0AAX4H827</accession>
<feature type="transmembrane region" description="Helical" evidence="9">
    <location>
        <begin position="807"/>
        <end position="823"/>
    </location>
</feature>
<keyword evidence="7 9" id="KW-1133">Transmembrane helix</keyword>
<comment type="subcellular location">
    <subcellularLocation>
        <location evidence="1">Membrane</location>
        <topology evidence="1">Multi-pass membrane protein</topology>
    </subcellularLocation>
</comment>
<dbReference type="NCBIfam" id="TIGR00727">
    <property type="entry name" value="ISP4_OPT"/>
    <property type="match status" value="1"/>
</dbReference>
<keyword evidence="11" id="KW-1185">Reference proteome</keyword>
<dbReference type="NCBIfam" id="TIGR00728">
    <property type="entry name" value="OPT_sfam"/>
    <property type="match status" value="1"/>
</dbReference>
<feature type="transmembrane region" description="Helical" evidence="9">
    <location>
        <begin position="444"/>
        <end position="462"/>
    </location>
</feature>
<dbReference type="AlphaFoldDB" id="A0AAX4H827"/>
<feature type="transmembrane region" description="Helical" evidence="9">
    <location>
        <begin position="782"/>
        <end position="801"/>
    </location>
</feature>
<dbReference type="InterPro" id="IPR004648">
    <property type="entry name" value="Oligpept_transpt"/>
</dbReference>
<keyword evidence="4 9" id="KW-0812">Transmembrane</keyword>
<dbReference type="Pfam" id="PF03169">
    <property type="entry name" value="OPT"/>
    <property type="match status" value="1"/>
</dbReference>
<feature type="transmembrane region" description="Helical" evidence="9">
    <location>
        <begin position="580"/>
        <end position="600"/>
    </location>
</feature>
<evidence type="ECO:0000256" key="6">
    <source>
        <dbReference type="ARBA" id="ARBA00022927"/>
    </source>
</evidence>
<evidence type="ECO:0000256" key="8">
    <source>
        <dbReference type="ARBA" id="ARBA00023136"/>
    </source>
</evidence>
<evidence type="ECO:0000256" key="7">
    <source>
        <dbReference type="ARBA" id="ARBA00022989"/>
    </source>
</evidence>
<dbReference type="GO" id="GO:0015031">
    <property type="term" value="P:protein transport"/>
    <property type="evidence" value="ECO:0007669"/>
    <property type="project" value="UniProtKB-KW"/>
</dbReference>
<evidence type="ECO:0008006" key="12">
    <source>
        <dbReference type="Google" id="ProtNLM"/>
    </source>
</evidence>
<feature type="transmembrane region" description="Helical" evidence="9">
    <location>
        <begin position="197"/>
        <end position="215"/>
    </location>
</feature>
<feature type="transmembrane region" description="Helical" evidence="9">
    <location>
        <begin position="634"/>
        <end position="658"/>
    </location>
</feature>
<evidence type="ECO:0000256" key="9">
    <source>
        <dbReference type="SAM" id="Phobius"/>
    </source>
</evidence>
<evidence type="ECO:0000256" key="5">
    <source>
        <dbReference type="ARBA" id="ARBA00022856"/>
    </source>
</evidence>
<evidence type="ECO:0000256" key="4">
    <source>
        <dbReference type="ARBA" id="ARBA00022692"/>
    </source>
</evidence>